<sequence>MKQWVCFIFILFIACKSDRETDESASAGNINEISIVISDVLWNGEVGDSLRKRLAAPIDGLSQEEPIFTLTQYNGAAFEGDLTRRRNIIVIENSGKKDFRYKQDSKCAPQNVFTITGRTIDDLLEVIDMHSEEIITTIKNTEIAENQKRNEKAGLLDEKDIASRYGISIKVPKSYSLPVKGDKFVWFKKDIPSGNTNILLYTVPDNVIEKNKDMLNNIIKMRDSVGSLYIHGTEADTYMITEEAYSPSFFMTGFNNKSAFETRGNWEMKGDFMNGPFLNYAIRDDKHNCYLIVEGFIYSPSSPKRDLIMELESIIRSIKFL</sequence>
<dbReference type="AlphaFoldDB" id="A0A2S1QVZ5"/>
<organism evidence="1 2">
    <name type="scientific">Flavobacterium album</name>
    <dbReference type="NCBI Taxonomy" id="2175091"/>
    <lineage>
        <taxon>Bacteria</taxon>
        <taxon>Pseudomonadati</taxon>
        <taxon>Bacteroidota</taxon>
        <taxon>Flavobacteriia</taxon>
        <taxon>Flavobacteriales</taxon>
        <taxon>Flavobacteriaceae</taxon>
        <taxon>Flavobacterium</taxon>
    </lineage>
</organism>
<evidence type="ECO:0000313" key="2">
    <source>
        <dbReference type="Proteomes" id="UP000244929"/>
    </source>
</evidence>
<dbReference type="Pfam" id="PF16125">
    <property type="entry name" value="DUF4837"/>
    <property type="match status" value="1"/>
</dbReference>
<dbReference type="PROSITE" id="PS51257">
    <property type="entry name" value="PROKAR_LIPOPROTEIN"/>
    <property type="match status" value="1"/>
</dbReference>
<dbReference type="InterPro" id="IPR032286">
    <property type="entry name" value="DUF4837"/>
</dbReference>
<dbReference type="OrthoDB" id="1115230at2"/>
<keyword evidence="2" id="KW-1185">Reference proteome</keyword>
<name>A0A2S1QVZ5_9FLAO</name>
<reference evidence="1 2" key="1">
    <citation type="submission" date="2018-04" db="EMBL/GenBank/DDBJ databases">
        <title>Genome sequencing of Flavobacterium sp. HYN0059.</title>
        <authorList>
            <person name="Yi H."/>
            <person name="Baek C."/>
        </authorList>
    </citation>
    <scope>NUCLEOTIDE SEQUENCE [LARGE SCALE GENOMIC DNA]</scope>
    <source>
        <strain evidence="1 2">HYN0059</strain>
    </source>
</reference>
<accession>A0A2S1QVZ5</accession>
<dbReference type="KEGG" id="falb:HYN59_04400"/>
<protein>
    <submittedName>
        <fullName evidence="1">DUF4837 domain-containing protein</fullName>
    </submittedName>
</protein>
<evidence type="ECO:0000313" key="1">
    <source>
        <dbReference type="EMBL" id="AWH84401.1"/>
    </source>
</evidence>
<proteinExistence type="predicted"/>
<dbReference type="EMBL" id="CP029186">
    <property type="protein sequence ID" value="AWH84401.1"/>
    <property type="molecule type" value="Genomic_DNA"/>
</dbReference>
<dbReference type="Proteomes" id="UP000244929">
    <property type="component" value="Chromosome"/>
</dbReference>
<gene>
    <name evidence="1" type="ORF">HYN59_04400</name>
</gene>
<dbReference type="RefSeq" id="WP_108777107.1">
    <property type="nucleotide sequence ID" value="NZ_CP029186.1"/>
</dbReference>